<name>A0A4Y8SQS1_9SPHI</name>
<dbReference type="AlphaFoldDB" id="A0A4Y8SQS1"/>
<feature type="transmembrane region" description="Helical" evidence="1">
    <location>
        <begin position="58"/>
        <end position="76"/>
    </location>
</feature>
<feature type="transmembrane region" description="Helical" evidence="1">
    <location>
        <begin position="96"/>
        <end position="118"/>
    </location>
</feature>
<feature type="transmembrane region" description="Helical" evidence="1">
    <location>
        <begin position="242"/>
        <end position="259"/>
    </location>
</feature>
<keyword evidence="1" id="KW-0472">Membrane</keyword>
<evidence type="ECO:0000313" key="2">
    <source>
        <dbReference type="EMBL" id="TFF40847.1"/>
    </source>
</evidence>
<sequence length="264" mass="29441">MNDTFNLTRFGLLLKKSVLERAMQIIGLMVFVLCFTLMAYSIFLYIGGWGMAQNLSFIWGFVGGGTFMASIVFSYFNTNAGGSAYLTFPASALEKWLCGVLITGVFFCLIFFSFYRLIDYCFVTAYHNGLDRSSPLYQRMYNSVNLFSFEGNIVRQSTILFVNFAGAMLVGSLYFNKVAIVKVALVVCGVIAVVYFLNLAVAGILFNNIDIAFPYYTVLIKVGSEVGNVELPPRAGAVADAFLQYILPATLWITAYIRLREKEI</sequence>
<dbReference type="OrthoDB" id="1523880at2"/>
<protein>
    <submittedName>
        <fullName evidence="2">Uncharacterized protein</fullName>
    </submittedName>
</protein>
<evidence type="ECO:0000313" key="3">
    <source>
        <dbReference type="Proteomes" id="UP000297540"/>
    </source>
</evidence>
<organism evidence="2 3">
    <name type="scientific">Mucilaginibacter psychrotolerans</name>
    <dbReference type="NCBI Taxonomy" id="1524096"/>
    <lineage>
        <taxon>Bacteria</taxon>
        <taxon>Pseudomonadati</taxon>
        <taxon>Bacteroidota</taxon>
        <taxon>Sphingobacteriia</taxon>
        <taxon>Sphingobacteriales</taxon>
        <taxon>Sphingobacteriaceae</taxon>
        <taxon>Mucilaginibacter</taxon>
    </lineage>
</organism>
<reference evidence="2 3" key="1">
    <citation type="journal article" date="2017" name="Int. J. Syst. Evol. Microbiol.">
        <title>Mucilaginibacterpsychrotolerans sp. nov., isolated from peatlands.</title>
        <authorList>
            <person name="Deng Y."/>
            <person name="Shen L."/>
            <person name="Xu B."/>
            <person name="Liu Y."/>
            <person name="Gu Z."/>
            <person name="Liu H."/>
            <person name="Zhou Y."/>
        </authorList>
    </citation>
    <scope>NUCLEOTIDE SEQUENCE [LARGE SCALE GENOMIC DNA]</scope>
    <source>
        <strain evidence="2 3">NH7-4</strain>
    </source>
</reference>
<keyword evidence="1" id="KW-1133">Transmembrane helix</keyword>
<keyword evidence="1" id="KW-0812">Transmembrane</keyword>
<dbReference type="Proteomes" id="UP000297540">
    <property type="component" value="Unassembled WGS sequence"/>
</dbReference>
<dbReference type="EMBL" id="SOZE01000001">
    <property type="protein sequence ID" value="TFF40847.1"/>
    <property type="molecule type" value="Genomic_DNA"/>
</dbReference>
<feature type="transmembrane region" description="Helical" evidence="1">
    <location>
        <begin position="25"/>
        <end position="46"/>
    </location>
</feature>
<proteinExistence type="predicted"/>
<evidence type="ECO:0000256" key="1">
    <source>
        <dbReference type="SAM" id="Phobius"/>
    </source>
</evidence>
<dbReference type="RefSeq" id="WP_133229615.1">
    <property type="nucleotide sequence ID" value="NZ_SOZE01000001.1"/>
</dbReference>
<comment type="caution">
    <text evidence="2">The sequence shown here is derived from an EMBL/GenBank/DDBJ whole genome shotgun (WGS) entry which is preliminary data.</text>
</comment>
<keyword evidence="3" id="KW-1185">Reference proteome</keyword>
<feature type="transmembrane region" description="Helical" evidence="1">
    <location>
        <begin position="183"/>
        <end position="206"/>
    </location>
</feature>
<gene>
    <name evidence="2" type="ORF">E2R66_01325</name>
</gene>
<accession>A0A4Y8SQS1</accession>
<feature type="transmembrane region" description="Helical" evidence="1">
    <location>
        <begin position="153"/>
        <end position="176"/>
    </location>
</feature>